<evidence type="ECO:0000259" key="1">
    <source>
        <dbReference type="Pfam" id="PF13456"/>
    </source>
</evidence>
<evidence type="ECO:0000313" key="3">
    <source>
        <dbReference type="Proteomes" id="UP000266723"/>
    </source>
</evidence>
<gene>
    <name evidence="2" type="ORF">DY000_02037322</name>
</gene>
<protein>
    <recommendedName>
        <fullName evidence="1">RNase H type-1 domain-containing protein</fullName>
    </recommendedName>
</protein>
<organism evidence="2 3">
    <name type="scientific">Brassica cretica</name>
    <name type="common">Mustard</name>
    <dbReference type="NCBI Taxonomy" id="69181"/>
    <lineage>
        <taxon>Eukaryota</taxon>
        <taxon>Viridiplantae</taxon>
        <taxon>Streptophyta</taxon>
        <taxon>Embryophyta</taxon>
        <taxon>Tracheophyta</taxon>
        <taxon>Spermatophyta</taxon>
        <taxon>Magnoliopsida</taxon>
        <taxon>eudicotyledons</taxon>
        <taxon>Gunneridae</taxon>
        <taxon>Pentapetalae</taxon>
        <taxon>rosids</taxon>
        <taxon>malvids</taxon>
        <taxon>Brassicales</taxon>
        <taxon>Brassicaceae</taxon>
        <taxon>Brassiceae</taxon>
        <taxon>Brassica</taxon>
    </lineage>
</organism>
<accession>A0ABQ7BPK9</accession>
<feature type="domain" description="RNase H type-1" evidence="1">
    <location>
        <begin position="30"/>
        <end position="73"/>
    </location>
</feature>
<dbReference type="InterPro" id="IPR036397">
    <property type="entry name" value="RNaseH_sf"/>
</dbReference>
<reference evidence="2 3" key="1">
    <citation type="journal article" date="2020" name="BMC Genomics">
        <title>Intraspecific diversification of the crop wild relative Brassica cretica Lam. using demographic model selection.</title>
        <authorList>
            <person name="Kioukis A."/>
            <person name="Michalopoulou V.A."/>
            <person name="Briers L."/>
            <person name="Pirintsos S."/>
            <person name="Studholme D.J."/>
            <person name="Pavlidis P."/>
            <person name="Sarris P.F."/>
        </authorList>
    </citation>
    <scope>NUCLEOTIDE SEQUENCE [LARGE SCALE GENOMIC DNA]</scope>
    <source>
        <strain evidence="3">cv. PFS-1207/04</strain>
    </source>
</reference>
<comment type="caution">
    <text evidence="2">The sequence shown here is derived from an EMBL/GenBank/DDBJ whole genome shotgun (WGS) entry which is preliminary data.</text>
</comment>
<evidence type="ECO:0000313" key="2">
    <source>
        <dbReference type="EMBL" id="KAF3533995.1"/>
    </source>
</evidence>
<name>A0ABQ7BPK9_BRACR</name>
<dbReference type="EMBL" id="QGKV02001507">
    <property type="protein sequence ID" value="KAF3533995.1"/>
    <property type="molecule type" value="Genomic_DNA"/>
</dbReference>
<dbReference type="Pfam" id="PF13456">
    <property type="entry name" value="RVT_3"/>
    <property type="match status" value="1"/>
</dbReference>
<sequence>MRKTNTGSDEALVWRWQRKLVVVVEVEPSKKKKRKRGLAPELDDINLLAARLQNAVFSHISRSVNLRADSLAKGGRSRAQTFSDVNVMVLRRPALVASLIEPE</sequence>
<dbReference type="Proteomes" id="UP000266723">
    <property type="component" value="Unassembled WGS sequence"/>
</dbReference>
<dbReference type="Gene3D" id="3.30.420.10">
    <property type="entry name" value="Ribonuclease H-like superfamily/Ribonuclease H"/>
    <property type="match status" value="1"/>
</dbReference>
<dbReference type="InterPro" id="IPR002156">
    <property type="entry name" value="RNaseH_domain"/>
</dbReference>
<keyword evidence="3" id="KW-1185">Reference proteome</keyword>
<proteinExistence type="predicted"/>